<reference evidence="2 3" key="1">
    <citation type="submission" date="2011-09" db="EMBL/GenBank/DDBJ databases">
        <authorList>
            <person name="Pope W.H."/>
            <person name="Pedulla M.L."/>
            <person name="Ford M.E."/>
            <person name="Peebles C.L."/>
            <person name="Hatfull G.H."/>
            <person name="Hendrix R.W."/>
        </authorList>
    </citation>
    <scope>NUCLEOTIDE SEQUENCE [LARGE SCALE GENOMIC DNA]</scope>
    <source>
        <strain evidence="2">G</strain>
    </source>
</reference>
<keyword evidence="1" id="KW-1133">Transmembrane helix</keyword>
<dbReference type="EMBL" id="JN638751">
    <property type="protein sequence ID" value="AEO93785.1"/>
    <property type="molecule type" value="Genomic_DNA"/>
</dbReference>
<dbReference type="KEGG" id="vg:18563741"/>
<dbReference type="RefSeq" id="YP_009015830.1">
    <property type="nucleotide sequence ID" value="NC_023719.1"/>
</dbReference>
<dbReference type="GeneID" id="18563741"/>
<sequence>MDEQETMNEQKMLDFYTALIIMDIVVSIVVGLIVFKF</sequence>
<evidence type="ECO:0000313" key="2">
    <source>
        <dbReference type="EMBL" id="AEO93785.1"/>
    </source>
</evidence>
<keyword evidence="3" id="KW-1185">Reference proteome</keyword>
<feature type="transmembrane region" description="Helical" evidence="1">
    <location>
        <begin position="15"/>
        <end position="35"/>
    </location>
</feature>
<dbReference type="Proteomes" id="UP000009273">
    <property type="component" value="Segment"/>
</dbReference>
<evidence type="ECO:0000313" key="3">
    <source>
        <dbReference type="Proteomes" id="UP000009273"/>
    </source>
</evidence>
<keyword evidence="1" id="KW-0812">Transmembrane</keyword>
<accession>G3MAR8</accession>
<gene>
    <name evidence="2" type="primary">527</name>
    <name evidence="2" type="ORF">G_527</name>
</gene>
<protein>
    <submittedName>
        <fullName evidence="2">Gp527</fullName>
    </submittedName>
</protein>
<name>G3MAR8_9CAUD</name>
<keyword evidence="1" id="KW-0472">Membrane</keyword>
<evidence type="ECO:0000256" key="1">
    <source>
        <dbReference type="SAM" id="Phobius"/>
    </source>
</evidence>
<proteinExistence type="predicted"/>
<organism evidence="2 3">
    <name type="scientific">Bacillus phage G</name>
    <dbReference type="NCBI Taxonomy" id="2884420"/>
    <lineage>
        <taxon>Viruses</taxon>
        <taxon>Duplodnaviria</taxon>
        <taxon>Heunggongvirae</taxon>
        <taxon>Uroviricota</taxon>
        <taxon>Caudoviricetes</taxon>
        <taxon>Donellivirus</taxon>
        <taxon>Donellivirus gee</taxon>
    </lineage>
</organism>